<dbReference type="InParanoid" id="A0A3Q7FA20"/>
<dbReference type="Gramene" id="Solyc02g090505.1.1">
    <property type="protein sequence ID" value="Solyc02g090505.1.1"/>
    <property type="gene ID" value="Solyc02g090505.1"/>
</dbReference>
<dbReference type="Gene3D" id="3.40.50.1000">
    <property type="entry name" value="HAD superfamily/HAD-like"/>
    <property type="match status" value="1"/>
</dbReference>
<keyword evidence="2" id="KW-1185">Reference proteome</keyword>
<evidence type="ECO:0000313" key="2">
    <source>
        <dbReference type="Proteomes" id="UP000004994"/>
    </source>
</evidence>
<protein>
    <submittedName>
        <fullName evidence="1">Uncharacterized protein</fullName>
    </submittedName>
</protein>
<dbReference type="InterPro" id="IPR036412">
    <property type="entry name" value="HAD-like_sf"/>
</dbReference>
<sequence length="182" mass="20592">MFSVLRFSSPGCAPNFLWLSYVQGPSISSQYICKHTHYALVCNVVREDVVLLLRLKCTTRMKITGFDAIVSADALKSLKPAPDIFLAASRILDIPNSEVDSRMCNAVLLPPITIFFFLDTFMWVSMLGQKMLGFQLTSLGAFDAEETVMLTRNLDQSFKLFEKFFDIYVKVSMLDRYQASLS</sequence>
<dbReference type="Proteomes" id="UP000004994">
    <property type="component" value="Chromosome 2"/>
</dbReference>
<dbReference type="InterPro" id="IPR023214">
    <property type="entry name" value="HAD_sf"/>
</dbReference>
<dbReference type="STRING" id="4081.A0A3Q7FA20"/>
<dbReference type="SUPFAM" id="SSF56784">
    <property type="entry name" value="HAD-like"/>
    <property type="match status" value="1"/>
</dbReference>
<dbReference type="EnsemblPlants" id="Solyc02g090505.1.1">
    <property type="protein sequence ID" value="Solyc02g090505.1.1"/>
    <property type="gene ID" value="Solyc02g090505.1"/>
</dbReference>
<evidence type="ECO:0000313" key="1">
    <source>
        <dbReference type="EnsemblPlants" id="Solyc02g090505.1.1"/>
    </source>
</evidence>
<reference evidence="1" key="1">
    <citation type="journal article" date="2012" name="Nature">
        <title>The tomato genome sequence provides insights into fleshy fruit evolution.</title>
        <authorList>
            <consortium name="Tomato Genome Consortium"/>
        </authorList>
    </citation>
    <scope>NUCLEOTIDE SEQUENCE [LARGE SCALE GENOMIC DNA]</scope>
    <source>
        <strain evidence="1">cv. Heinz 1706</strain>
    </source>
</reference>
<name>A0A3Q7FA20_SOLLC</name>
<reference evidence="1" key="2">
    <citation type="submission" date="2019-01" db="UniProtKB">
        <authorList>
            <consortium name="EnsemblPlants"/>
        </authorList>
    </citation>
    <scope>IDENTIFICATION</scope>
    <source>
        <strain evidence="1">cv. Heinz 1706</strain>
    </source>
</reference>
<proteinExistence type="predicted"/>
<organism evidence="1">
    <name type="scientific">Solanum lycopersicum</name>
    <name type="common">Tomato</name>
    <name type="synonym">Lycopersicon esculentum</name>
    <dbReference type="NCBI Taxonomy" id="4081"/>
    <lineage>
        <taxon>Eukaryota</taxon>
        <taxon>Viridiplantae</taxon>
        <taxon>Streptophyta</taxon>
        <taxon>Embryophyta</taxon>
        <taxon>Tracheophyta</taxon>
        <taxon>Spermatophyta</taxon>
        <taxon>Magnoliopsida</taxon>
        <taxon>eudicotyledons</taxon>
        <taxon>Gunneridae</taxon>
        <taxon>Pentapetalae</taxon>
        <taxon>asterids</taxon>
        <taxon>lamiids</taxon>
        <taxon>Solanales</taxon>
        <taxon>Solanaceae</taxon>
        <taxon>Solanoideae</taxon>
        <taxon>Solaneae</taxon>
        <taxon>Solanum</taxon>
        <taxon>Solanum subgen. Lycopersicon</taxon>
    </lineage>
</organism>
<accession>A0A3Q7FA20</accession>
<dbReference type="AlphaFoldDB" id="A0A3Q7FA20"/>